<dbReference type="PANTHER" id="PTHR21666:SF270">
    <property type="entry name" value="MUREIN HYDROLASE ACTIVATOR ENVC"/>
    <property type="match status" value="1"/>
</dbReference>
<sequence>MRNSRAFKAVTVPIAIAALLVTSISVTSLAATKNEEAKQIAAAQDRIEASRLDTGTVAVETDHEIALARAVEQTTRSLVRQQKKLTKMAKIEAKERKAELARLAAERLMRESRAMQFRIVIPKNLNLPATFTSAKRIPLPGTRTTAYFGQRGWRWHGGVHTGLDFDGYYGQSVKAAADGVVIARGWDGSYGYSILVAHGGQVTTRYAHLSSMAVSVGKRVKAGEHIGKVGSTGNASGTHLHFEVAIKDRLVNPALWLRSN</sequence>
<dbReference type="PANTHER" id="PTHR21666">
    <property type="entry name" value="PEPTIDASE-RELATED"/>
    <property type="match status" value="1"/>
</dbReference>
<dbReference type="Gene3D" id="2.70.70.10">
    <property type="entry name" value="Glucose Permease (Domain IIA)"/>
    <property type="match status" value="1"/>
</dbReference>
<dbReference type="Pfam" id="PF01551">
    <property type="entry name" value="Peptidase_M23"/>
    <property type="match status" value="1"/>
</dbReference>
<proteinExistence type="predicted"/>
<organism evidence="2">
    <name type="scientific">freshwater metagenome</name>
    <dbReference type="NCBI Taxonomy" id="449393"/>
    <lineage>
        <taxon>unclassified sequences</taxon>
        <taxon>metagenomes</taxon>
        <taxon>ecological metagenomes</taxon>
    </lineage>
</organism>
<reference evidence="2" key="1">
    <citation type="submission" date="2020-05" db="EMBL/GenBank/DDBJ databases">
        <authorList>
            <person name="Chiriac C."/>
            <person name="Salcher M."/>
            <person name="Ghai R."/>
            <person name="Kavagutti S V."/>
        </authorList>
    </citation>
    <scope>NUCLEOTIDE SEQUENCE</scope>
</reference>
<dbReference type="EMBL" id="CAEZTT010000043">
    <property type="protein sequence ID" value="CAB4574877.1"/>
    <property type="molecule type" value="Genomic_DNA"/>
</dbReference>
<feature type="domain" description="M23ase beta-sheet core" evidence="1">
    <location>
        <begin position="159"/>
        <end position="253"/>
    </location>
</feature>
<gene>
    <name evidence="2" type="ORF">UFOPK1726_00506</name>
</gene>
<dbReference type="InterPro" id="IPR016047">
    <property type="entry name" value="M23ase_b-sheet_dom"/>
</dbReference>
<accession>A0A6J6EFK2</accession>
<name>A0A6J6EFK2_9ZZZZ</name>
<evidence type="ECO:0000313" key="2">
    <source>
        <dbReference type="EMBL" id="CAB4574877.1"/>
    </source>
</evidence>
<dbReference type="InterPro" id="IPR050570">
    <property type="entry name" value="Cell_wall_metabolism_enzyme"/>
</dbReference>
<dbReference type="InterPro" id="IPR011055">
    <property type="entry name" value="Dup_hybrid_motif"/>
</dbReference>
<dbReference type="SUPFAM" id="SSF51261">
    <property type="entry name" value="Duplicated hybrid motif"/>
    <property type="match status" value="1"/>
</dbReference>
<evidence type="ECO:0000259" key="1">
    <source>
        <dbReference type="Pfam" id="PF01551"/>
    </source>
</evidence>
<dbReference type="GO" id="GO:0004222">
    <property type="term" value="F:metalloendopeptidase activity"/>
    <property type="evidence" value="ECO:0007669"/>
    <property type="project" value="TreeGrafter"/>
</dbReference>
<dbReference type="AlphaFoldDB" id="A0A6J6EFK2"/>
<protein>
    <submittedName>
        <fullName evidence="2">Unannotated protein</fullName>
    </submittedName>
</protein>
<dbReference type="CDD" id="cd12797">
    <property type="entry name" value="M23_peptidase"/>
    <property type="match status" value="1"/>
</dbReference>